<evidence type="ECO:0000313" key="4">
    <source>
        <dbReference type="Proteomes" id="UP000316639"/>
    </source>
</evidence>
<accession>A0A563EWQ8</accession>
<feature type="region of interest" description="Disordered" evidence="1">
    <location>
        <begin position="170"/>
        <end position="215"/>
    </location>
</feature>
<keyword evidence="4" id="KW-1185">Reference proteome</keyword>
<name>A0A563EWQ8_9PSEU</name>
<dbReference type="RefSeq" id="WP_146350932.1">
    <property type="nucleotide sequence ID" value="NZ_VOBR01000006.1"/>
</dbReference>
<comment type="caution">
    <text evidence="3">The sequence shown here is derived from an EMBL/GenBank/DDBJ whole genome shotgun (WGS) entry which is preliminary data.</text>
</comment>
<gene>
    <name evidence="3" type="ORF">FKR81_11175</name>
</gene>
<organism evidence="3 4">
    <name type="scientific">Lentzea tibetensis</name>
    <dbReference type="NCBI Taxonomy" id="2591470"/>
    <lineage>
        <taxon>Bacteria</taxon>
        <taxon>Bacillati</taxon>
        <taxon>Actinomycetota</taxon>
        <taxon>Actinomycetes</taxon>
        <taxon>Pseudonocardiales</taxon>
        <taxon>Pseudonocardiaceae</taxon>
        <taxon>Lentzea</taxon>
    </lineage>
</organism>
<protein>
    <recommendedName>
        <fullName evidence="2">Putative T7SS secretion signal domain-containing protein</fullName>
    </recommendedName>
</protein>
<evidence type="ECO:0000256" key="1">
    <source>
        <dbReference type="SAM" id="MobiDB-lite"/>
    </source>
</evidence>
<dbReference type="InterPro" id="IPR049082">
    <property type="entry name" value="T7SS_signal"/>
</dbReference>
<dbReference type="Proteomes" id="UP000316639">
    <property type="component" value="Unassembled WGS sequence"/>
</dbReference>
<feature type="domain" description="Putative T7SS secretion signal" evidence="2">
    <location>
        <begin position="4"/>
        <end position="163"/>
    </location>
</feature>
<reference evidence="3 4" key="1">
    <citation type="submission" date="2019-07" db="EMBL/GenBank/DDBJ databases">
        <title>Lentzea xizangensis sp. nov., isolated from Qinghai-Tibetan Plateau Soils.</title>
        <authorList>
            <person name="Huang J."/>
        </authorList>
    </citation>
    <scope>NUCLEOTIDE SEQUENCE [LARGE SCALE GENOMIC DNA]</scope>
    <source>
        <strain evidence="3 4">FXJ1.1311</strain>
    </source>
</reference>
<feature type="compositionally biased region" description="Basic and acidic residues" evidence="1">
    <location>
        <begin position="174"/>
        <end position="185"/>
    </location>
</feature>
<proteinExistence type="predicted"/>
<dbReference type="AlphaFoldDB" id="A0A563EWQ8"/>
<dbReference type="OrthoDB" id="5194739at2"/>
<evidence type="ECO:0000313" key="3">
    <source>
        <dbReference type="EMBL" id="TWP52136.1"/>
    </source>
</evidence>
<dbReference type="EMBL" id="VOBR01000006">
    <property type="protein sequence ID" value="TWP52136.1"/>
    <property type="molecule type" value="Genomic_DNA"/>
</dbReference>
<sequence>MGAELGQTTNPKDLIPGEPDVISADLRGLVETMKKLGPIGMDLGKVDPTGWLGGASDAFRDVFSKEPPKWEAAVETAGVGGQALADYADALTWGQKEAQKAIEMYLQAEAASRTAQANYDSMVASGVTPTMPFQDPGTAAAGNAQAVLDNARKIVEAAGGAVAMQLGFEPDGEGGFKKSGKEREWGAGTNRDPNKPGWQKGKGGRSYEKSKGSQSDGLLTDLIGDTLKSFGIELPEKSWEGKAGVEWLKGELGGEFDAGWVSGSGKLEGAVLGAEAEASASIGPLGITAAASAEAYLAKGHAEGELKFGEHAGVAGSADAMVGAKAEAEATVGWLGAQGSAEAFAGAKAEGEVSAEVAGLGAGVKGEAWAGVGAEASGQFGMGDDGKFHVGASVGAALGVGGKVGFEFSVDPGAVVDTIESVADDVGEVAADVGRGVANAADSVGKGIGNAAKGVADFLF</sequence>
<evidence type="ECO:0000259" key="2">
    <source>
        <dbReference type="Pfam" id="PF21725"/>
    </source>
</evidence>
<dbReference type="Pfam" id="PF21725">
    <property type="entry name" value="T7SS_signal"/>
    <property type="match status" value="1"/>
</dbReference>